<dbReference type="InterPro" id="IPR050087">
    <property type="entry name" value="AON_synthase_class-II"/>
</dbReference>
<evidence type="ECO:0000313" key="8">
    <source>
        <dbReference type="EMBL" id="MBC2293815.1"/>
    </source>
</evidence>
<keyword evidence="3 7" id="KW-0808">Transferase</keyword>
<proteinExistence type="inferred from homology"/>
<dbReference type="InterPro" id="IPR010962">
    <property type="entry name" value="AONS_Archaea/Firmicutes"/>
</dbReference>
<dbReference type="InterPro" id="IPR015422">
    <property type="entry name" value="PyrdxlP-dep_Trfase_small"/>
</dbReference>
<evidence type="ECO:0000256" key="4">
    <source>
        <dbReference type="ARBA" id="ARBA00022898"/>
    </source>
</evidence>
<dbReference type="RefSeq" id="WP_185520460.1">
    <property type="nucleotide sequence ID" value="NZ_JAARYE010000001.1"/>
</dbReference>
<reference evidence="9 10" key="1">
    <citation type="submission" date="2020-03" db="EMBL/GenBank/DDBJ databases">
        <title>Soil Listeria distribution.</title>
        <authorList>
            <person name="Liao J."/>
            <person name="Wiedmann M."/>
        </authorList>
    </citation>
    <scope>NUCLEOTIDE SEQUENCE [LARGE SCALE GENOMIC DNA]</scope>
    <source>
        <strain evidence="8 9">FSL L7-0051</strain>
        <strain evidence="7 10">FSL L7-0054</strain>
    </source>
</reference>
<dbReference type="PANTHER" id="PTHR13693">
    <property type="entry name" value="CLASS II AMINOTRANSFERASE/8-AMINO-7-OXONONANOATE SYNTHASE"/>
    <property type="match status" value="1"/>
</dbReference>
<name>A0A842EIU1_9LIST</name>
<evidence type="ECO:0000256" key="3">
    <source>
        <dbReference type="ARBA" id="ARBA00022679"/>
    </source>
</evidence>
<dbReference type="AlphaFoldDB" id="A0A842EIU1"/>
<dbReference type="Gene3D" id="3.90.1150.10">
    <property type="entry name" value="Aspartate Aminotransferase, domain 1"/>
    <property type="match status" value="1"/>
</dbReference>
<dbReference type="InterPro" id="IPR015421">
    <property type="entry name" value="PyrdxlP-dep_Trfase_major"/>
</dbReference>
<gene>
    <name evidence="7" type="ORF">HCB69_12520</name>
    <name evidence="8" type="ORF">HCC36_11300</name>
</gene>
<sequence>MTNKVLHAFLEPQLQALREQGLYNTIDTIEGPNGAIVKINGADLINLSSNNYLGFSNDARLKEKAIAATETYGVGAGAVRTINGTMTIHNELETKLAEFKHTEAAIAFQSGFNCNMGAISAIMTKNDAIISDELNHASIIDGCRLSGAKVLRAKHQDMDDLHRVAKEATESGSYEKIMYITDGVFSMDGDVAKIPEIVEIAEEFGLITYVDDAHGSGVMGGGAGTVKHFGLSDKIDLQMGTLSKAIGAVGGYVAGSQQLIDWLKVRARPFLFSTSLTPATAAACIEAIDIMEHDPERMTKLWDNGTYLKKGLADLGFDIGHSETPITPCIIGDEKLTQQFSRRLLEEGVYAKSIVFPTVPKGTGRVRNMPTAAHTKEMLDEVLAIYEKVGKELNVIK</sequence>
<evidence type="ECO:0000313" key="7">
    <source>
        <dbReference type="EMBL" id="MBC2285203.1"/>
    </source>
</evidence>
<comment type="caution">
    <text evidence="7">The sequence shown here is derived from an EMBL/GenBank/DDBJ whole genome shotgun (WGS) entry which is preliminary data.</text>
</comment>
<dbReference type="EMBL" id="JAARZT010000021">
    <property type="protein sequence ID" value="MBC2293815.1"/>
    <property type="molecule type" value="Genomic_DNA"/>
</dbReference>
<organism evidence="7 10">
    <name type="scientific">Listeria booriae</name>
    <dbReference type="NCBI Taxonomy" id="1552123"/>
    <lineage>
        <taxon>Bacteria</taxon>
        <taxon>Bacillati</taxon>
        <taxon>Bacillota</taxon>
        <taxon>Bacilli</taxon>
        <taxon>Bacillales</taxon>
        <taxon>Listeriaceae</taxon>
        <taxon>Listeria</taxon>
    </lineage>
</organism>
<dbReference type="NCBIfam" id="TIGR01825">
    <property type="entry name" value="gly_Cac_T_rel"/>
    <property type="match status" value="1"/>
</dbReference>
<dbReference type="FunFam" id="3.40.640.10:FF:000006">
    <property type="entry name" value="5-aminolevulinate synthase, mitochondrial"/>
    <property type="match status" value="1"/>
</dbReference>
<accession>A0A842EIU1</accession>
<dbReference type="EC" id="2.3.1.29" evidence="7"/>
<comment type="subunit">
    <text evidence="2">Homodimer.</text>
</comment>
<dbReference type="InterPro" id="IPR015424">
    <property type="entry name" value="PyrdxlP-dep_Trfase"/>
</dbReference>
<dbReference type="Pfam" id="PF00155">
    <property type="entry name" value="Aminotran_1_2"/>
    <property type="match status" value="1"/>
</dbReference>
<evidence type="ECO:0000313" key="10">
    <source>
        <dbReference type="Proteomes" id="UP000585696"/>
    </source>
</evidence>
<comment type="similarity">
    <text evidence="5">Belongs to the class-II pyridoxal-phosphate-dependent aminotransferase family.</text>
</comment>
<dbReference type="InterPro" id="IPR004839">
    <property type="entry name" value="Aminotransferase_I/II_large"/>
</dbReference>
<dbReference type="Gene3D" id="3.40.640.10">
    <property type="entry name" value="Type I PLP-dependent aspartate aminotransferase-like (Major domain)"/>
    <property type="match status" value="1"/>
</dbReference>
<protein>
    <submittedName>
        <fullName evidence="7">Glycine C-acetyltransferase</fullName>
        <ecNumber evidence="7">2.3.1.29</ecNumber>
    </submittedName>
</protein>
<dbReference type="GO" id="GO:0030170">
    <property type="term" value="F:pyridoxal phosphate binding"/>
    <property type="evidence" value="ECO:0007669"/>
    <property type="project" value="InterPro"/>
</dbReference>
<dbReference type="SUPFAM" id="SSF53383">
    <property type="entry name" value="PLP-dependent transferases"/>
    <property type="match status" value="1"/>
</dbReference>
<dbReference type="Proteomes" id="UP000543005">
    <property type="component" value="Unassembled WGS sequence"/>
</dbReference>
<comment type="cofactor">
    <cofactor evidence="1 5">
        <name>pyridoxal 5'-phosphate</name>
        <dbReference type="ChEBI" id="CHEBI:597326"/>
    </cofactor>
</comment>
<keyword evidence="4 5" id="KW-0663">Pyridoxal phosphate</keyword>
<dbReference type="CDD" id="cd06454">
    <property type="entry name" value="KBL_like"/>
    <property type="match status" value="1"/>
</dbReference>
<evidence type="ECO:0000256" key="5">
    <source>
        <dbReference type="RuleBase" id="RU003693"/>
    </source>
</evidence>
<dbReference type="GO" id="GO:0008890">
    <property type="term" value="F:glycine C-acetyltransferase activity"/>
    <property type="evidence" value="ECO:0007669"/>
    <property type="project" value="UniProtKB-EC"/>
</dbReference>
<feature type="domain" description="Aminotransferase class I/classII large" evidence="6">
    <location>
        <begin position="43"/>
        <end position="383"/>
    </location>
</feature>
<dbReference type="NCBIfam" id="NF005394">
    <property type="entry name" value="PRK06939.1"/>
    <property type="match status" value="1"/>
</dbReference>
<dbReference type="InterPro" id="IPR001917">
    <property type="entry name" value="Aminotrans_II_pyridoxalP_BS"/>
</dbReference>
<evidence type="ECO:0000313" key="9">
    <source>
        <dbReference type="Proteomes" id="UP000543005"/>
    </source>
</evidence>
<keyword evidence="7" id="KW-0012">Acyltransferase</keyword>
<dbReference type="PANTHER" id="PTHR13693:SF3">
    <property type="entry name" value="LD36009P"/>
    <property type="match status" value="1"/>
</dbReference>
<evidence type="ECO:0000259" key="6">
    <source>
        <dbReference type="Pfam" id="PF00155"/>
    </source>
</evidence>
<evidence type="ECO:0000256" key="1">
    <source>
        <dbReference type="ARBA" id="ARBA00001933"/>
    </source>
</evidence>
<evidence type="ECO:0000256" key="2">
    <source>
        <dbReference type="ARBA" id="ARBA00011738"/>
    </source>
</evidence>
<dbReference type="PROSITE" id="PS00599">
    <property type="entry name" value="AA_TRANSFER_CLASS_2"/>
    <property type="match status" value="1"/>
</dbReference>
<dbReference type="Proteomes" id="UP000585696">
    <property type="component" value="Unassembled WGS sequence"/>
</dbReference>
<dbReference type="EMBL" id="JAARZS010000036">
    <property type="protein sequence ID" value="MBC2285203.1"/>
    <property type="molecule type" value="Genomic_DNA"/>
</dbReference>